<dbReference type="AlphaFoldDB" id="A0A6J6VL65"/>
<evidence type="ECO:0000256" key="4">
    <source>
        <dbReference type="ARBA" id="ARBA00022723"/>
    </source>
</evidence>
<dbReference type="SUPFAM" id="SSF55486">
    <property type="entry name" value="Metalloproteases ('zincins'), catalytic domain"/>
    <property type="match status" value="1"/>
</dbReference>
<dbReference type="InterPro" id="IPR023091">
    <property type="entry name" value="MetalPrtase_cat_dom_sf_prd"/>
</dbReference>
<organism evidence="8">
    <name type="scientific">freshwater metagenome</name>
    <dbReference type="NCBI Taxonomy" id="449393"/>
    <lineage>
        <taxon>unclassified sequences</taxon>
        <taxon>metagenomes</taxon>
        <taxon>ecological metagenomes</taxon>
    </lineage>
</organism>
<evidence type="ECO:0000256" key="2">
    <source>
        <dbReference type="ARBA" id="ARBA00010875"/>
    </source>
</evidence>
<name>A0A6J6VL65_9ZZZZ</name>
<dbReference type="GO" id="GO:0006364">
    <property type="term" value="P:rRNA processing"/>
    <property type="evidence" value="ECO:0007669"/>
    <property type="project" value="InterPro"/>
</dbReference>
<dbReference type="EMBL" id="CAEZZX010000025">
    <property type="protein sequence ID" value="CAB4772286.1"/>
    <property type="molecule type" value="Genomic_DNA"/>
</dbReference>
<evidence type="ECO:0000256" key="7">
    <source>
        <dbReference type="ARBA" id="ARBA00022833"/>
    </source>
</evidence>
<dbReference type="PANTHER" id="PTHR46986">
    <property type="entry name" value="ENDORIBONUCLEASE YBEY, CHLOROPLASTIC"/>
    <property type="match status" value="1"/>
</dbReference>
<dbReference type="GO" id="GO:0004519">
    <property type="term" value="F:endonuclease activity"/>
    <property type="evidence" value="ECO:0007669"/>
    <property type="project" value="UniProtKB-KW"/>
</dbReference>
<gene>
    <name evidence="8" type="ORF">UFOPK2938_00224</name>
</gene>
<comment type="cofactor">
    <cofactor evidence="1">
        <name>Zn(2+)</name>
        <dbReference type="ChEBI" id="CHEBI:29105"/>
    </cofactor>
</comment>
<dbReference type="GO" id="GO:0046872">
    <property type="term" value="F:metal ion binding"/>
    <property type="evidence" value="ECO:0007669"/>
    <property type="project" value="UniProtKB-KW"/>
</dbReference>
<keyword evidence="6" id="KW-0378">Hydrolase</keyword>
<dbReference type="HAMAP" id="MF_00009">
    <property type="entry name" value="Endoribonucl_YbeY"/>
    <property type="match status" value="1"/>
</dbReference>
<evidence type="ECO:0000256" key="3">
    <source>
        <dbReference type="ARBA" id="ARBA00022722"/>
    </source>
</evidence>
<dbReference type="InterPro" id="IPR020549">
    <property type="entry name" value="YbeY_CS"/>
</dbReference>
<evidence type="ECO:0000256" key="1">
    <source>
        <dbReference type="ARBA" id="ARBA00001947"/>
    </source>
</evidence>
<dbReference type="Gene3D" id="3.40.390.30">
    <property type="entry name" value="Metalloproteases ('zincins'), catalytic domain"/>
    <property type="match status" value="1"/>
</dbReference>
<accession>A0A6J6VL65</accession>
<proteinExistence type="inferred from homology"/>
<protein>
    <submittedName>
        <fullName evidence="8">Unannotated protein</fullName>
    </submittedName>
</protein>
<evidence type="ECO:0000256" key="5">
    <source>
        <dbReference type="ARBA" id="ARBA00022759"/>
    </source>
</evidence>
<reference evidence="8" key="1">
    <citation type="submission" date="2020-05" db="EMBL/GenBank/DDBJ databases">
        <authorList>
            <person name="Chiriac C."/>
            <person name="Salcher M."/>
            <person name="Ghai R."/>
            <person name="Kavagutti S V."/>
        </authorList>
    </citation>
    <scope>NUCLEOTIDE SEQUENCE</scope>
</reference>
<evidence type="ECO:0000256" key="6">
    <source>
        <dbReference type="ARBA" id="ARBA00022801"/>
    </source>
</evidence>
<dbReference type="PROSITE" id="PS01306">
    <property type="entry name" value="UPF0054"/>
    <property type="match status" value="1"/>
</dbReference>
<evidence type="ECO:0000313" key="8">
    <source>
        <dbReference type="EMBL" id="CAB4772286.1"/>
    </source>
</evidence>
<keyword evidence="5" id="KW-0255">Endonuclease</keyword>
<dbReference type="GO" id="GO:0004222">
    <property type="term" value="F:metalloendopeptidase activity"/>
    <property type="evidence" value="ECO:0007669"/>
    <property type="project" value="InterPro"/>
</dbReference>
<comment type="similarity">
    <text evidence="2">Belongs to the endoribonuclease YbeY family.</text>
</comment>
<dbReference type="InterPro" id="IPR002036">
    <property type="entry name" value="YbeY"/>
</dbReference>
<dbReference type="Pfam" id="PF02130">
    <property type="entry name" value="YbeY"/>
    <property type="match status" value="1"/>
</dbReference>
<keyword evidence="4" id="KW-0479">Metal-binding</keyword>
<keyword evidence="3" id="KW-0540">Nuclease</keyword>
<dbReference type="NCBIfam" id="TIGR00043">
    <property type="entry name" value="rRNA maturation RNase YbeY"/>
    <property type="match status" value="1"/>
</dbReference>
<dbReference type="PANTHER" id="PTHR46986:SF1">
    <property type="entry name" value="ENDORIBONUCLEASE YBEY, CHLOROPLASTIC"/>
    <property type="match status" value="1"/>
</dbReference>
<sequence length="153" mass="16718">MAIELTNESQHSVNEARLMDVARAAMLAMNIDPEAELSIAVVDNDVMEKLHVDWMDLPGPTDVLSFPMDELEPGKPGEPPVTGMLGDIVIAPEFATAQALEAGREPQAELDLLMVHGVLHLLGYDHEEPDEHKVMFDLQAEILTAYESTGSQS</sequence>
<keyword evidence="7" id="KW-0862">Zinc</keyword>